<organism evidence="3 4">
    <name type="scientific">Bacillus thermozeamaize</name>
    <dbReference type="NCBI Taxonomy" id="230954"/>
    <lineage>
        <taxon>Bacteria</taxon>
        <taxon>Bacillati</taxon>
        <taxon>Bacillota</taxon>
        <taxon>Bacilli</taxon>
        <taxon>Bacillales</taxon>
        <taxon>Bacillaceae</taxon>
        <taxon>Bacillus</taxon>
    </lineage>
</organism>
<dbReference type="GO" id="GO:0051607">
    <property type="term" value="P:defense response to virus"/>
    <property type="evidence" value="ECO:0007669"/>
    <property type="project" value="UniProtKB-KW"/>
</dbReference>
<dbReference type="AlphaFoldDB" id="A0A1Y3PW13"/>
<proteinExistence type="predicted"/>
<gene>
    <name evidence="3" type="ORF">BAA01_05445</name>
</gene>
<evidence type="ECO:0000256" key="1">
    <source>
        <dbReference type="ARBA" id="ARBA00023118"/>
    </source>
</evidence>
<dbReference type="EMBL" id="LZRT01000060">
    <property type="protein sequence ID" value="OUM88539.1"/>
    <property type="molecule type" value="Genomic_DNA"/>
</dbReference>
<comment type="caution">
    <text evidence="3">The sequence shown here is derived from an EMBL/GenBank/DDBJ whole genome shotgun (WGS) entry which is preliminary data.</text>
</comment>
<accession>A0A1Y3PW13</accession>
<sequence length="298" mass="33731">MSKALSMTVIFQANALNYGEGMANISELKKFHRANGEVYTFASRQSLRYDIIRIGNQLYGWNLDTVDKSSGVVQFRKDVTIQESVEMDLFGYLKTAQQSEKRPAVVRLSHAVSLEPYRGDMDFLNNMGLAARIGENPNLANIEQHLSFYTYTCTVDLERVGMDGEIRLPAEEKAERVCQLLSILKVLNREIKGRQENLAPLFVIGGLYHVANPFFLGKIRLEKTRDGWGVNRKPIDDTMELTFAGRGVGEQTKIGMVRGIFSNEREFEDAYGDRVMSVEKFFQTLDEQVKEAYGVTNG</sequence>
<name>A0A1Y3PW13_9BACI</name>
<dbReference type="Pfam" id="PF01905">
    <property type="entry name" value="DevR"/>
    <property type="match status" value="1"/>
</dbReference>
<dbReference type="NCBIfam" id="TIGR01875">
    <property type="entry name" value="cas_MJ0381"/>
    <property type="match status" value="1"/>
</dbReference>
<dbReference type="Proteomes" id="UP000196475">
    <property type="component" value="Unassembled WGS sequence"/>
</dbReference>
<keyword evidence="1" id="KW-0051">Antiviral defense</keyword>
<reference evidence="4" key="1">
    <citation type="submission" date="2016-06" db="EMBL/GenBank/DDBJ databases">
        <authorList>
            <person name="Nascimento L."/>
            <person name="Pereira R.V."/>
            <person name="Martins L.F."/>
            <person name="Quaggio R.B."/>
            <person name="Silva A.M."/>
            <person name="Setubal J.C."/>
        </authorList>
    </citation>
    <scope>NUCLEOTIDE SEQUENCE [LARGE SCALE GENOMIC DNA]</scope>
</reference>
<protein>
    <submittedName>
        <fullName evidence="3">Type I-B CRISPR-associated protein Cas7/Cst2/DevR</fullName>
    </submittedName>
</protein>
<dbReference type="NCBIfam" id="TIGR02585">
    <property type="entry name" value="cas_Cst2_DevR"/>
    <property type="match status" value="1"/>
</dbReference>
<dbReference type="InterPro" id="IPR010154">
    <property type="entry name" value="CRISPR-assoc_Cas7/Cst2/DevR"/>
</dbReference>
<evidence type="ECO:0000313" key="4">
    <source>
        <dbReference type="Proteomes" id="UP000196475"/>
    </source>
</evidence>
<evidence type="ECO:0000313" key="3">
    <source>
        <dbReference type="EMBL" id="OUM88539.1"/>
    </source>
</evidence>
<comment type="function">
    <text evidence="2">CRISPR (clustered regularly interspaced short palindromic repeat) is an adaptive immune system that provides protection against mobile genetic elements (viruses, transposable elements and conjugative plasmids). CRISPR clusters contain spacers, sequences complementary to antecedent mobile elements, and target invading nucleic acids. CRISPR clusters are transcribed and processed into CRISPR RNA (crRNA).</text>
</comment>
<evidence type="ECO:0000256" key="2">
    <source>
        <dbReference type="ARBA" id="ARBA00025626"/>
    </source>
</evidence>
<dbReference type="InterPro" id="IPR013414">
    <property type="entry name" value="Cas7/Cst2/DevR_sub_I-B/Tneap"/>
</dbReference>